<proteinExistence type="evidence at transcript level"/>
<sequence>MELRLRHTISGFPFSISEPTMSALAGAGAATATFSCFGLWSTADACPVTSARASTAAEFSGVPPGKKTTMFVQSSSRSR</sequence>
<dbReference type="EMBL" id="BT085687">
    <property type="protein sequence ID" value="ACR36040.1"/>
    <property type="molecule type" value="mRNA"/>
</dbReference>
<reference evidence="1" key="1">
    <citation type="journal article" date="2009" name="PLoS Genet.">
        <title>Sequencing, mapping, and analysis of 27,455 maize full-length cDNAs.</title>
        <authorList>
            <person name="Soderlund C."/>
            <person name="Descour A."/>
            <person name="Kudrna D."/>
            <person name="Bomhoff M."/>
            <person name="Boyd L."/>
            <person name="Currie J."/>
            <person name="Angelova A."/>
            <person name="Collura K."/>
            <person name="Wissotski M."/>
            <person name="Ashley E."/>
            <person name="Morrow D."/>
            <person name="Fernandes J."/>
            <person name="Walbot V."/>
            <person name="Yu Y."/>
        </authorList>
    </citation>
    <scope>NUCLEOTIDE SEQUENCE</scope>
    <source>
        <strain evidence="1">B73</strain>
    </source>
</reference>
<reference evidence="1" key="2">
    <citation type="submission" date="2012-06" db="EMBL/GenBank/DDBJ databases">
        <authorList>
            <person name="Yu Y."/>
            <person name="Currie J."/>
            <person name="Lomeli R."/>
            <person name="Angelova A."/>
            <person name="Collura K."/>
            <person name="Wissotski M."/>
            <person name="Campos D."/>
            <person name="Kudrna D."/>
            <person name="Golser W."/>
            <person name="Ashely E."/>
            <person name="Descour A."/>
            <person name="Fernandes J."/>
            <person name="Soderlund C."/>
            <person name="Walbot V."/>
        </authorList>
    </citation>
    <scope>NUCLEOTIDE SEQUENCE</scope>
    <source>
        <strain evidence="1">B73</strain>
    </source>
</reference>
<accession>C4J4E0</accession>
<organism evidence="1">
    <name type="scientific">Zea mays</name>
    <name type="common">Maize</name>
    <dbReference type="NCBI Taxonomy" id="4577"/>
    <lineage>
        <taxon>Eukaryota</taxon>
        <taxon>Viridiplantae</taxon>
        <taxon>Streptophyta</taxon>
        <taxon>Embryophyta</taxon>
        <taxon>Tracheophyta</taxon>
        <taxon>Spermatophyta</taxon>
        <taxon>Magnoliopsida</taxon>
        <taxon>Liliopsida</taxon>
        <taxon>Poales</taxon>
        <taxon>Poaceae</taxon>
        <taxon>PACMAD clade</taxon>
        <taxon>Panicoideae</taxon>
        <taxon>Andropogonodae</taxon>
        <taxon>Andropogoneae</taxon>
        <taxon>Tripsacinae</taxon>
        <taxon>Zea</taxon>
    </lineage>
</organism>
<protein>
    <submittedName>
        <fullName evidence="1">Uncharacterized protein</fullName>
    </submittedName>
</protein>
<name>C4J4E0_MAIZE</name>
<dbReference type="AlphaFoldDB" id="C4J4E0"/>
<evidence type="ECO:0000313" key="1">
    <source>
        <dbReference type="EMBL" id="ACR36040.1"/>
    </source>
</evidence>